<dbReference type="EMBL" id="CAXLJM020000004">
    <property type="protein sequence ID" value="CAL8069669.1"/>
    <property type="molecule type" value="Genomic_DNA"/>
</dbReference>
<name>A0ABP1PK14_9HEXA</name>
<keyword evidence="2" id="KW-1185">Reference proteome</keyword>
<evidence type="ECO:0000313" key="1">
    <source>
        <dbReference type="EMBL" id="CAL8069669.1"/>
    </source>
</evidence>
<organism evidence="1 2">
    <name type="scientific">Orchesella dallaii</name>
    <dbReference type="NCBI Taxonomy" id="48710"/>
    <lineage>
        <taxon>Eukaryota</taxon>
        <taxon>Metazoa</taxon>
        <taxon>Ecdysozoa</taxon>
        <taxon>Arthropoda</taxon>
        <taxon>Hexapoda</taxon>
        <taxon>Collembola</taxon>
        <taxon>Entomobryomorpha</taxon>
        <taxon>Entomobryoidea</taxon>
        <taxon>Orchesellidae</taxon>
        <taxon>Orchesellinae</taxon>
        <taxon>Orchesella</taxon>
    </lineage>
</organism>
<gene>
    <name evidence="1" type="ORF">ODALV1_LOCUS886</name>
</gene>
<comment type="caution">
    <text evidence="1">The sequence shown here is derived from an EMBL/GenBank/DDBJ whole genome shotgun (WGS) entry which is preliminary data.</text>
</comment>
<dbReference type="Proteomes" id="UP001642540">
    <property type="component" value="Unassembled WGS sequence"/>
</dbReference>
<sequence length="108" mass="12438">MESSFCFQFGSIKDAFPKDDEFSSRSIIEVRHKVNTLEGSISKIDDEILQLSKQNEEFEKDMLQQKTLLETVVEEVGELQKQFSSHDDRLSDLDKMTSSTENMFAFSS</sequence>
<accession>A0ABP1PK14</accession>
<proteinExistence type="predicted"/>
<evidence type="ECO:0000313" key="2">
    <source>
        <dbReference type="Proteomes" id="UP001642540"/>
    </source>
</evidence>
<reference evidence="1 2" key="1">
    <citation type="submission" date="2024-08" db="EMBL/GenBank/DDBJ databases">
        <authorList>
            <person name="Cucini C."/>
            <person name="Frati F."/>
        </authorList>
    </citation>
    <scope>NUCLEOTIDE SEQUENCE [LARGE SCALE GENOMIC DNA]</scope>
</reference>
<protein>
    <submittedName>
        <fullName evidence="1">Uncharacterized protein</fullName>
    </submittedName>
</protein>